<keyword evidence="2" id="KW-0805">Transcription regulation</keyword>
<dbReference type="Pfam" id="PF00126">
    <property type="entry name" value="HTH_1"/>
    <property type="match status" value="1"/>
</dbReference>
<keyword evidence="7" id="KW-1185">Reference proteome</keyword>
<proteinExistence type="inferred from homology"/>
<dbReference type="PANTHER" id="PTHR30346">
    <property type="entry name" value="TRANSCRIPTIONAL DUAL REGULATOR HCAR-RELATED"/>
    <property type="match status" value="1"/>
</dbReference>
<keyword evidence="4" id="KW-0804">Transcription</keyword>
<dbReference type="Gene3D" id="3.40.190.10">
    <property type="entry name" value="Periplasmic binding protein-like II"/>
    <property type="match status" value="2"/>
</dbReference>
<dbReference type="EMBL" id="JBGJLR010000018">
    <property type="protein sequence ID" value="MEZ2740579.1"/>
    <property type="molecule type" value="Genomic_DNA"/>
</dbReference>
<dbReference type="PANTHER" id="PTHR30346:SF28">
    <property type="entry name" value="HTH-TYPE TRANSCRIPTIONAL REGULATOR CYNR"/>
    <property type="match status" value="1"/>
</dbReference>
<evidence type="ECO:0000256" key="3">
    <source>
        <dbReference type="ARBA" id="ARBA00023125"/>
    </source>
</evidence>
<dbReference type="PROSITE" id="PS50931">
    <property type="entry name" value="HTH_LYSR"/>
    <property type="match status" value="1"/>
</dbReference>
<sequence length="305" mass="33179">MKTHLLRYFVALAEERHFGRAAQRLSITQPPLSVALKTLEQDLGAVLMERDAKQVTLTPAGEAFLQEARKVLNQMQRAAEVVRGVAQGAQGRLNIGITGTMIYRQVPEYCRHFQTTRPLVQVCLHETATHDQLQAITDGQLDAGFLNISHAPDLLETLHIGDEPLVCCMPAGHALAGQARIDLQLLRDETFVMFARDVAPANYDNVISCLHHAGIHPNTTHAARQWLTVAALVSAGQGVALVPRCVERAGIAGVTYAPLQGVTVATPAYLAWRRDHTSPLLQAFVRSVQQQVAAHPGAAAENAHD</sequence>
<name>A0ABV4II36_9BURK</name>
<keyword evidence="3" id="KW-0238">DNA-binding</keyword>
<evidence type="ECO:0000256" key="4">
    <source>
        <dbReference type="ARBA" id="ARBA00023163"/>
    </source>
</evidence>
<dbReference type="InterPro" id="IPR005119">
    <property type="entry name" value="LysR_subst-bd"/>
</dbReference>
<dbReference type="Proteomes" id="UP001567350">
    <property type="component" value="Unassembled WGS sequence"/>
</dbReference>
<evidence type="ECO:0000256" key="1">
    <source>
        <dbReference type="ARBA" id="ARBA00009437"/>
    </source>
</evidence>
<evidence type="ECO:0000313" key="7">
    <source>
        <dbReference type="Proteomes" id="UP001567350"/>
    </source>
</evidence>
<comment type="caution">
    <text evidence="6">The sequence shown here is derived from an EMBL/GenBank/DDBJ whole genome shotgun (WGS) entry which is preliminary data.</text>
</comment>
<feature type="domain" description="HTH lysR-type" evidence="5">
    <location>
        <begin position="1"/>
        <end position="58"/>
    </location>
</feature>
<dbReference type="InterPro" id="IPR000847">
    <property type="entry name" value="LysR_HTH_N"/>
</dbReference>
<dbReference type="Pfam" id="PF03466">
    <property type="entry name" value="LysR_substrate"/>
    <property type="match status" value="1"/>
</dbReference>
<dbReference type="InterPro" id="IPR036388">
    <property type="entry name" value="WH-like_DNA-bd_sf"/>
</dbReference>
<dbReference type="Gene3D" id="1.10.10.10">
    <property type="entry name" value="Winged helix-like DNA-binding domain superfamily/Winged helix DNA-binding domain"/>
    <property type="match status" value="1"/>
</dbReference>
<evidence type="ECO:0000313" key="6">
    <source>
        <dbReference type="EMBL" id="MEZ2740579.1"/>
    </source>
</evidence>
<dbReference type="SUPFAM" id="SSF53850">
    <property type="entry name" value="Periplasmic binding protein-like II"/>
    <property type="match status" value="1"/>
</dbReference>
<dbReference type="InterPro" id="IPR036390">
    <property type="entry name" value="WH_DNA-bd_sf"/>
</dbReference>
<comment type="similarity">
    <text evidence="1">Belongs to the LysR transcriptional regulatory family.</text>
</comment>
<dbReference type="SUPFAM" id="SSF46785">
    <property type="entry name" value="Winged helix' DNA-binding domain"/>
    <property type="match status" value="1"/>
</dbReference>
<gene>
    <name evidence="6" type="ORF">ACBP88_14200</name>
</gene>
<protein>
    <submittedName>
        <fullName evidence="6">LysR family transcriptional regulator</fullName>
    </submittedName>
</protein>
<dbReference type="PRINTS" id="PR00039">
    <property type="entry name" value="HTHLYSR"/>
</dbReference>
<evidence type="ECO:0000259" key="5">
    <source>
        <dbReference type="PROSITE" id="PS50931"/>
    </source>
</evidence>
<evidence type="ECO:0000256" key="2">
    <source>
        <dbReference type="ARBA" id="ARBA00023015"/>
    </source>
</evidence>
<dbReference type="RefSeq" id="WP_370893528.1">
    <property type="nucleotide sequence ID" value="NZ_JBGJLR010000018.1"/>
</dbReference>
<accession>A0ABV4II36</accession>
<reference evidence="6 7" key="1">
    <citation type="submission" date="2024-08" db="EMBL/GenBank/DDBJ databases">
        <authorList>
            <person name="Feng Z."/>
            <person name="Ronholm J."/>
        </authorList>
    </citation>
    <scope>NUCLEOTIDE SEQUENCE [LARGE SCALE GENOMIC DNA]</scope>
    <source>
        <strain evidence="6 7">4-AB0-8</strain>
    </source>
</reference>
<organism evidence="6 7">
    <name type="scientific">Comamonas jiangduensis</name>
    <dbReference type="NCBI Taxonomy" id="1194168"/>
    <lineage>
        <taxon>Bacteria</taxon>
        <taxon>Pseudomonadati</taxon>
        <taxon>Pseudomonadota</taxon>
        <taxon>Betaproteobacteria</taxon>
        <taxon>Burkholderiales</taxon>
        <taxon>Comamonadaceae</taxon>
        <taxon>Comamonas</taxon>
    </lineage>
</organism>